<dbReference type="InterPro" id="IPR058548">
    <property type="entry name" value="MlaB-like_STAS"/>
</dbReference>
<dbReference type="RefSeq" id="WP_378963799.1">
    <property type="nucleotide sequence ID" value="NZ_JBHTBJ010000001.1"/>
</dbReference>
<comment type="similarity">
    <text evidence="1 2">Belongs to the anti-sigma-factor antagonist family.</text>
</comment>
<dbReference type="PANTHER" id="PTHR35849">
    <property type="entry name" value="BLR2341 PROTEIN"/>
    <property type="match status" value="1"/>
</dbReference>
<dbReference type="Gene3D" id="3.30.750.24">
    <property type="entry name" value="STAS domain"/>
    <property type="match status" value="1"/>
</dbReference>
<dbReference type="CDD" id="cd07043">
    <property type="entry name" value="STAS_anti-anti-sigma_factors"/>
    <property type="match status" value="1"/>
</dbReference>
<dbReference type="PROSITE" id="PS50801">
    <property type="entry name" value="STAS"/>
    <property type="match status" value="1"/>
</dbReference>
<accession>A0ABW2HH09</accession>
<dbReference type="PANTHER" id="PTHR35849:SF2">
    <property type="entry name" value="BLR2341 PROTEIN"/>
    <property type="match status" value="1"/>
</dbReference>
<dbReference type="InterPro" id="IPR002645">
    <property type="entry name" value="STAS_dom"/>
</dbReference>
<reference evidence="5" key="1">
    <citation type="journal article" date="2019" name="Int. J. Syst. Evol. Microbiol.">
        <title>The Global Catalogue of Microorganisms (GCM) 10K type strain sequencing project: providing services to taxonomists for standard genome sequencing and annotation.</title>
        <authorList>
            <consortium name="The Broad Institute Genomics Platform"/>
            <consortium name="The Broad Institute Genome Sequencing Center for Infectious Disease"/>
            <person name="Wu L."/>
            <person name="Ma J."/>
        </authorList>
    </citation>
    <scope>NUCLEOTIDE SEQUENCE [LARGE SCALE GENOMIC DNA]</scope>
    <source>
        <strain evidence="5">XZYJT-10</strain>
    </source>
</reference>
<evidence type="ECO:0000259" key="3">
    <source>
        <dbReference type="PROSITE" id="PS50801"/>
    </source>
</evidence>
<comment type="caution">
    <text evidence="4">The sequence shown here is derived from an EMBL/GenBank/DDBJ whole genome shotgun (WGS) entry which is preliminary data.</text>
</comment>
<gene>
    <name evidence="4" type="ORF">ACFQS1_00325</name>
</gene>
<dbReference type="InterPro" id="IPR052746">
    <property type="entry name" value="MlaB_ABC_Transporter"/>
</dbReference>
<evidence type="ECO:0000256" key="1">
    <source>
        <dbReference type="ARBA" id="ARBA00009013"/>
    </source>
</evidence>
<protein>
    <recommendedName>
        <fullName evidence="2">Anti-sigma factor antagonist</fullName>
    </recommendedName>
</protein>
<evidence type="ECO:0000313" key="5">
    <source>
        <dbReference type="Proteomes" id="UP001596548"/>
    </source>
</evidence>
<evidence type="ECO:0000313" key="4">
    <source>
        <dbReference type="EMBL" id="MFC7272410.1"/>
    </source>
</evidence>
<sequence>MARFAATTSDEGAGLRVSLAGDCDLAVRDELVTTLLAAVGRSTSVVVDLADVDFLDSSGIHGLVAAYRAAAERGGRVTLENPSGSVAAVLEVTGVADLLGGATRNGRDGGE</sequence>
<organism evidence="4 5">
    <name type="scientific">Paractinoplanes rhizophilus</name>
    <dbReference type="NCBI Taxonomy" id="1416877"/>
    <lineage>
        <taxon>Bacteria</taxon>
        <taxon>Bacillati</taxon>
        <taxon>Actinomycetota</taxon>
        <taxon>Actinomycetes</taxon>
        <taxon>Micromonosporales</taxon>
        <taxon>Micromonosporaceae</taxon>
        <taxon>Paractinoplanes</taxon>
    </lineage>
</organism>
<dbReference type="Proteomes" id="UP001596548">
    <property type="component" value="Unassembled WGS sequence"/>
</dbReference>
<dbReference type="Pfam" id="PF13466">
    <property type="entry name" value="STAS_2"/>
    <property type="match status" value="1"/>
</dbReference>
<keyword evidence="5" id="KW-1185">Reference proteome</keyword>
<name>A0ABW2HH09_9ACTN</name>
<dbReference type="EMBL" id="JBHTBJ010000001">
    <property type="protein sequence ID" value="MFC7272410.1"/>
    <property type="molecule type" value="Genomic_DNA"/>
</dbReference>
<proteinExistence type="inferred from homology"/>
<dbReference type="NCBIfam" id="TIGR00377">
    <property type="entry name" value="ant_ant_sig"/>
    <property type="match status" value="1"/>
</dbReference>
<dbReference type="InterPro" id="IPR003658">
    <property type="entry name" value="Anti-sigma_ant"/>
</dbReference>
<dbReference type="SUPFAM" id="SSF52091">
    <property type="entry name" value="SpoIIaa-like"/>
    <property type="match status" value="1"/>
</dbReference>
<dbReference type="InterPro" id="IPR036513">
    <property type="entry name" value="STAS_dom_sf"/>
</dbReference>
<evidence type="ECO:0000256" key="2">
    <source>
        <dbReference type="RuleBase" id="RU003749"/>
    </source>
</evidence>
<feature type="domain" description="STAS" evidence="3">
    <location>
        <begin position="17"/>
        <end position="111"/>
    </location>
</feature>